<proteinExistence type="predicted"/>
<feature type="chain" id="PRO_5005847094" description="Plastocyanin" evidence="1">
    <location>
        <begin position="24"/>
        <end position="149"/>
    </location>
</feature>
<comment type="caution">
    <text evidence="2">The sequence shown here is derived from an EMBL/GenBank/DDBJ whole genome shotgun (WGS) entry which is preliminary data.</text>
</comment>
<keyword evidence="1" id="KW-0732">Signal</keyword>
<evidence type="ECO:0000313" key="2">
    <source>
        <dbReference type="EMBL" id="KPA88409.1"/>
    </source>
</evidence>
<feature type="signal peptide" evidence="1">
    <location>
        <begin position="1"/>
        <end position="23"/>
    </location>
</feature>
<dbReference type="EMBL" id="JSYZ01000019">
    <property type="protein sequence ID" value="KPA88409.1"/>
    <property type="molecule type" value="Genomic_DNA"/>
</dbReference>
<evidence type="ECO:0000313" key="3">
    <source>
        <dbReference type="Proteomes" id="UP000037931"/>
    </source>
</evidence>
<dbReference type="AlphaFoldDB" id="A0A0N0E227"/>
<evidence type="ECO:0008006" key="4">
    <source>
        <dbReference type="Google" id="ProtNLM"/>
    </source>
</evidence>
<accession>A0A0N0E227</accession>
<keyword evidence="3" id="KW-1185">Reference proteome</keyword>
<organism evidence="2 3">
    <name type="scientific">Pseudomonas asplenii</name>
    <dbReference type="NCBI Taxonomy" id="53407"/>
    <lineage>
        <taxon>Bacteria</taxon>
        <taxon>Pseudomonadati</taxon>
        <taxon>Pseudomonadota</taxon>
        <taxon>Gammaproteobacteria</taxon>
        <taxon>Pseudomonadales</taxon>
        <taxon>Pseudomonadaceae</taxon>
        <taxon>Pseudomonas</taxon>
    </lineage>
</organism>
<dbReference type="STRING" id="50340.PF66_04769"/>
<sequence precursor="true">MQLLGVALSCAALSGLLSFAAYAAGTEPSATVIVEISNESPQPLELLGTGLDLKGAPVSNFSIASGERRELRLEGPRAWFIYGSGPRKCRFVAQHSLKQRFTDSEHTSYLPTWSRQAESIGEHAASCKARLSKTLKVPPYSYSVKFSMG</sequence>
<evidence type="ECO:0000256" key="1">
    <source>
        <dbReference type="SAM" id="SignalP"/>
    </source>
</evidence>
<protein>
    <recommendedName>
        <fullName evidence="4">Plastocyanin</fullName>
    </recommendedName>
</protein>
<dbReference type="OrthoDB" id="6874044at2"/>
<dbReference type="PATRIC" id="fig|50340.43.peg.2070"/>
<dbReference type="RefSeq" id="WP_054063953.1">
    <property type="nucleotide sequence ID" value="NZ_JSYZ01000019.1"/>
</dbReference>
<gene>
    <name evidence="2" type="ORF">PF66_04769</name>
</gene>
<reference evidence="2 3" key="1">
    <citation type="journal article" date="2015" name="PLoS ONE">
        <title>Rice-Infecting Pseudomonas Genomes Are Highly Accessorized and Harbor Multiple Putative Virulence Mechanisms to Cause Sheath Brown Rot.</title>
        <authorList>
            <person name="Quibod I.L."/>
            <person name="Grande G."/>
            <person name="Oreiro E.G."/>
            <person name="Borja F.N."/>
            <person name="Dossa G.S."/>
            <person name="Mauleon R."/>
            <person name="Cruz C.V."/>
            <person name="Oliva R."/>
        </authorList>
    </citation>
    <scope>NUCLEOTIDE SEQUENCE [LARGE SCALE GENOMIC DNA]</scope>
    <source>
        <strain evidence="2 3">IRRI 6609</strain>
    </source>
</reference>
<name>A0A0N0E227_9PSED</name>
<dbReference type="Proteomes" id="UP000037931">
    <property type="component" value="Unassembled WGS sequence"/>
</dbReference>